<organism evidence="1 2">
    <name type="scientific">Hibiscus sabdariffa</name>
    <name type="common">roselle</name>
    <dbReference type="NCBI Taxonomy" id="183260"/>
    <lineage>
        <taxon>Eukaryota</taxon>
        <taxon>Viridiplantae</taxon>
        <taxon>Streptophyta</taxon>
        <taxon>Embryophyta</taxon>
        <taxon>Tracheophyta</taxon>
        <taxon>Spermatophyta</taxon>
        <taxon>Magnoliopsida</taxon>
        <taxon>eudicotyledons</taxon>
        <taxon>Gunneridae</taxon>
        <taxon>Pentapetalae</taxon>
        <taxon>rosids</taxon>
        <taxon>malvids</taxon>
        <taxon>Malvales</taxon>
        <taxon>Malvaceae</taxon>
        <taxon>Malvoideae</taxon>
        <taxon>Hibiscus</taxon>
    </lineage>
</organism>
<reference evidence="1 2" key="1">
    <citation type="journal article" date="2024" name="G3 (Bethesda)">
        <title>Genome assembly of Hibiscus sabdariffa L. provides insights into metabolisms of medicinal natural products.</title>
        <authorList>
            <person name="Kim T."/>
        </authorList>
    </citation>
    <scope>NUCLEOTIDE SEQUENCE [LARGE SCALE GENOMIC DNA]</scope>
    <source>
        <strain evidence="1">TK-2024</strain>
        <tissue evidence="1">Old leaves</tissue>
    </source>
</reference>
<accession>A0ABR2FUU9</accession>
<name>A0ABR2FUU9_9ROSI</name>
<dbReference type="Proteomes" id="UP001472677">
    <property type="component" value="Unassembled WGS sequence"/>
</dbReference>
<protein>
    <submittedName>
        <fullName evidence="1">Uncharacterized protein</fullName>
    </submittedName>
</protein>
<keyword evidence="2" id="KW-1185">Reference proteome</keyword>
<evidence type="ECO:0000313" key="2">
    <source>
        <dbReference type="Proteomes" id="UP001472677"/>
    </source>
</evidence>
<evidence type="ECO:0000313" key="1">
    <source>
        <dbReference type="EMBL" id="KAK8587922.1"/>
    </source>
</evidence>
<gene>
    <name evidence="1" type="ORF">V6N12_022386</name>
</gene>
<proteinExistence type="predicted"/>
<sequence>MMAEQEADCGSNSKPGPFISRKRGGFLSSRSSLAAATYTANSPSLDQCFTNAVLCLWPYDNNTGNRGQVLMKLKRWWPEKRSAGVFLLFHRWQARPSWGQLIFEKDSNSWALVFTLHRQLAFNNVAVAVSQ</sequence>
<dbReference type="EMBL" id="JBBPBM010000004">
    <property type="protein sequence ID" value="KAK8587922.1"/>
    <property type="molecule type" value="Genomic_DNA"/>
</dbReference>
<comment type="caution">
    <text evidence="1">The sequence shown here is derived from an EMBL/GenBank/DDBJ whole genome shotgun (WGS) entry which is preliminary data.</text>
</comment>